<accession>A0A654DW72</accession>
<proteinExistence type="predicted"/>
<dbReference type="AlphaFoldDB" id="A0A654DW72"/>
<organism evidence="1 2">
    <name type="scientific">Sphingobacterium multivorum</name>
    <dbReference type="NCBI Taxonomy" id="28454"/>
    <lineage>
        <taxon>Bacteria</taxon>
        <taxon>Pseudomonadati</taxon>
        <taxon>Bacteroidota</taxon>
        <taxon>Sphingobacteriia</taxon>
        <taxon>Sphingobacteriales</taxon>
        <taxon>Sphingobacteriaceae</taxon>
        <taxon>Sphingobacterium</taxon>
    </lineage>
</organism>
<protein>
    <submittedName>
        <fullName evidence="1">Uncharacterized protein</fullName>
    </submittedName>
</protein>
<dbReference type="EMBL" id="CABWMV010000026">
    <property type="protein sequence ID" value="VXD06838.1"/>
    <property type="molecule type" value="Genomic_DNA"/>
</dbReference>
<reference evidence="1 2" key="1">
    <citation type="submission" date="2019-10" db="EMBL/GenBank/DDBJ databases">
        <authorList>
            <person name="Karimi E."/>
        </authorList>
    </citation>
    <scope>NUCLEOTIDE SEQUENCE [LARGE SCALE GENOMIC DNA]</scope>
    <source>
        <strain evidence="1">Sphingobacterium sp. 8BC</strain>
    </source>
</reference>
<evidence type="ECO:0000313" key="2">
    <source>
        <dbReference type="Proteomes" id="UP000432350"/>
    </source>
</evidence>
<gene>
    <name evidence="1" type="ORF">SPHINGO8BC_70176</name>
</gene>
<dbReference type="Proteomes" id="UP000432350">
    <property type="component" value="Unassembled WGS sequence"/>
</dbReference>
<name>A0A654DW72_SPHMU</name>
<evidence type="ECO:0000313" key="1">
    <source>
        <dbReference type="EMBL" id="VXD06838.1"/>
    </source>
</evidence>
<sequence>MGPKEFFGSHNIVFGGFKNSKGVSSGPWEIKDGRMTFNNL</sequence>